<dbReference type="Proteomes" id="UP000078542">
    <property type="component" value="Unassembled WGS sequence"/>
</dbReference>
<dbReference type="AlphaFoldDB" id="A0A195CRP5"/>
<sequence>MAGSGLKELLMTIYAPNSLDKMLKGHAYARALRAHILTHLVLSKIVFQNIEFIEEERGEMSIILDDIDRSRILTAESNTFFKAVAEKFEKQLIQLEKNGPTAKLWIQYLRMVTLVKQFVEAERMGNWELHLATIQKMLPFFHASGHFNYAKSSHLYLQDMLQLREKMAPAEYKAFTCQGYFTIRRTSKFWSGTWSDMCIEQELMRSIKIKGGMTERGKTSSVSTKWTMGAVYL</sequence>
<keyword evidence="2" id="KW-1185">Reference proteome</keyword>
<reference evidence="1 2" key="1">
    <citation type="submission" date="2016-03" db="EMBL/GenBank/DDBJ databases">
        <title>Cyphomyrmex costatus WGS genome.</title>
        <authorList>
            <person name="Nygaard S."/>
            <person name="Hu H."/>
            <person name="Boomsma J."/>
            <person name="Zhang G."/>
        </authorList>
    </citation>
    <scope>NUCLEOTIDE SEQUENCE [LARGE SCALE GENOMIC DNA]</scope>
    <source>
        <strain evidence="1">MS0001</strain>
        <tissue evidence="1">Whole body</tissue>
    </source>
</reference>
<proteinExistence type="predicted"/>
<accession>A0A195CRP5</accession>
<dbReference type="PANTHER" id="PTHR47018">
    <property type="entry name" value="CXC DOMAIN-CONTAINING PROTEIN-RELATED"/>
    <property type="match status" value="1"/>
</dbReference>
<protein>
    <submittedName>
        <fullName evidence="1">Uncharacterized protein</fullName>
    </submittedName>
</protein>
<dbReference type="PANTHER" id="PTHR47018:SF3">
    <property type="entry name" value="MYCBP-ASSOCIATED PROTEIN"/>
    <property type="match status" value="1"/>
</dbReference>
<evidence type="ECO:0000313" key="2">
    <source>
        <dbReference type="Proteomes" id="UP000078542"/>
    </source>
</evidence>
<name>A0A195CRP5_9HYME</name>
<gene>
    <name evidence="1" type="ORF">ALC62_06362</name>
</gene>
<dbReference type="STRING" id="456900.A0A195CRP5"/>
<evidence type="ECO:0000313" key="1">
    <source>
        <dbReference type="EMBL" id="KYN02784.1"/>
    </source>
</evidence>
<organism evidence="1 2">
    <name type="scientific">Cyphomyrmex costatus</name>
    <dbReference type="NCBI Taxonomy" id="456900"/>
    <lineage>
        <taxon>Eukaryota</taxon>
        <taxon>Metazoa</taxon>
        <taxon>Ecdysozoa</taxon>
        <taxon>Arthropoda</taxon>
        <taxon>Hexapoda</taxon>
        <taxon>Insecta</taxon>
        <taxon>Pterygota</taxon>
        <taxon>Neoptera</taxon>
        <taxon>Endopterygota</taxon>
        <taxon>Hymenoptera</taxon>
        <taxon>Apocrita</taxon>
        <taxon>Aculeata</taxon>
        <taxon>Formicoidea</taxon>
        <taxon>Formicidae</taxon>
        <taxon>Myrmicinae</taxon>
        <taxon>Cyphomyrmex</taxon>
    </lineage>
</organism>
<dbReference type="EMBL" id="KQ977440">
    <property type="protein sequence ID" value="KYN02784.1"/>
    <property type="molecule type" value="Genomic_DNA"/>
</dbReference>